<dbReference type="GO" id="GO:0016747">
    <property type="term" value="F:acyltransferase activity, transferring groups other than amino-acyl groups"/>
    <property type="evidence" value="ECO:0007669"/>
    <property type="project" value="InterPro"/>
</dbReference>
<dbReference type="Proteomes" id="UP000176923">
    <property type="component" value="Unassembled WGS sequence"/>
</dbReference>
<dbReference type="CDD" id="cd04301">
    <property type="entry name" value="NAT_SF"/>
    <property type="match status" value="1"/>
</dbReference>
<dbReference type="InterPro" id="IPR016181">
    <property type="entry name" value="Acyl_CoA_acyltransferase"/>
</dbReference>
<dbReference type="STRING" id="1798382.A3D77_03150"/>
<accession>A0A1F5ZV53</accession>
<dbReference type="Pfam" id="PF00583">
    <property type="entry name" value="Acetyltransf_1"/>
    <property type="match status" value="1"/>
</dbReference>
<protein>
    <recommendedName>
        <fullName evidence="1">N-acetyltransferase domain-containing protein</fullName>
    </recommendedName>
</protein>
<gene>
    <name evidence="2" type="ORF">A3D77_03150</name>
</gene>
<organism evidence="2 3">
    <name type="scientific">Candidatus Gottesmanbacteria bacterium RIFCSPHIGHO2_02_FULL_39_11</name>
    <dbReference type="NCBI Taxonomy" id="1798382"/>
    <lineage>
        <taxon>Bacteria</taxon>
        <taxon>Candidatus Gottesmaniibacteriota</taxon>
    </lineage>
</organism>
<evidence type="ECO:0000313" key="3">
    <source>
        <dbReference type="Proteomes" id="UP000176923"/>
    </source>
</evidence>
<dbReference type="SUPFAM" id="SSF55729">
    <property type="entry name" value="Acyl-CoA N-acyltransferases (Nat)"/>
    <property type="match status" value="1"/>
</dbReference>
<dbReference type="Gene3D" id="3.40.630.30">
    <property type="match status" value="1"/>
</dbReference>
<dbReference type="EMBL" id="MFJL01000016">
    <property type="protein sequence ID" value="OGG16012.1"/>
    <property type="molecule type" value="Genomic_DNA"/>
</dbReference>
<evidence type="ECO:0000259" key="1">
    <source>
        <dbReference type="PROSITE" id="PS51186"/>
    </source>
</evidence>
<dbReference type="InterPro" id="IPR000182">
    <property type="entry name" value="GNAT_dom"/>
</dbReference>
<comment type="caution">
    <text evidence="2">The sequence shown here is derived from an EMBL/GenBank/DDBJ whole genome shotgun (WGS) entry which is preliminary data.</text>
</comment>
<dbReference type="AlphaFoldDB" id="A0A1F5ZV53"/>
<feature type="domain" description="N-acetyltransferase" evidence="1">
    <location>
        <begin position="1"/>
        <end position="189"/>
    </location>
</feature>
<proteinExistence type="predicted"/>
<evidence type="ECO:0000313" key="2">
    <source>
        <dbReference type="EMBL" id="OGG16012.1"/>
    </source>
</evidence>
<dbReference type="PROSITE" id="PS51186">
    <property type="entry name" value="GNAT"/>
    <property type="match status" value="1"/>
</dbReference>
<reference evidence="2 3" key="1">
    <citation type="journal article" date="2016" name="Nat. Commun.">
        <title>Thousands of microbial genomes shed light on interconnected biogeochemical processes in an aquifer system.</title>
        <authorList>
            <person name="Anantharaman K."/>
            <person name="Brown C.T."/>
            <person name="Hug L.A."/>
            <person name="Sharon I."/>
            <person name="Castelle C.J."/>
            <person name="Probst A.J."/>
            <person name="Thomas B.C."/>
            <person name="Singh A."/>
            <person name="Wilkins M.J."/>
            <person name="Karaoz U."/>
            <person name="Brodie E.L."/>
            <person name="Williams K.H."/>
            <person name="Hubbard S.S."/>
            <person name="Banfield J.F."/>
        </authorList>
    </citation>
    <scope>NUCLEOTIDE SEQUENCE [LARGE SCALE GENOMIC DNA]</scope>
</reference>
<sequence>MVTFLSSSDILSVSSLHKKELPGFLSKLGEYFLTEFYKTSLGIPSVFTLVYKKDGEIAGFATGVETSRGLLGTFFRENPMGMGSALCFAVLTSPKLIFDIFKTLAYPGFGHDHAELLSISVDSKYQRKGIGKELFEETIKEFKKRKINSFKVSIYDGMSANSFYKKMGCKLDSSFSFMGSKMNYYSFKI</sequence>
<name>A0A1F5ZV53_9BACT</name>